<protein>
    <submittedName>
        <fullName evidence="1">Uncharacterized protein</fullName>
    </submittedName>
</protein>
<evidence type="ECO:0000313" key="2">
    <source>
        <dbReference type="Proteomes" id="UP000235584"/>
    </source>
</evidence>
<sequence>METARNARVLLKSTNQGTLTLLTKHYNEYFPMSQNLPFVLSTEGEILFYLNNLEIKNRGIKDYNRAGLYVSQGLEAVEIMGRLIPFSPTDLRYNRITSQFFVIHKDMQELEETSNYAFYVLKNDFARYFTNPNEFQSLSFEGMKVNPPVSPIELSLLAQDFAAHHVFSVDSDGFFFKEHEGLSYKPFESTLYSVEEISKELGRMFNV</sequence>
<dbReference type="RefSeq" id="WP_102244218.1">
    <property type="nucleotide sequence ID" value="NZ_CP025704.1"/>
</dbReference>
<dbReference type="Gene3D" id="2.30.110.10">
    <property type="entry name" value="Electron Transport, Fmn-binding Protein, Chain A"/>
    <property type="match status" value="1"/>
</dbReference>
<organism evidence="1 2">
    <name type="scientific">Bacteriovorax stolpii</name>
    <name type="common">Bdellovibrio stolpii</name>
    <dbReference type="NCBI Taxonomy" id="960"/>
    <lineage>
        <taxon>Bacteria</taxon>
        <taxon>Pseudomonadati</taxon>
        <taxon>Bdellovibrionota</taxon>
        <taxon>Bacteriovoracia</taxon>
        <taxon>Bacteriovoracales</taxon>
        <taxon>Bacteriovoracaceae</taxon>
        <taxon>Bacteriovorax</taxon>
    </lineage>
</organism>
<gene>
    <name evidence="1" type="ORF">C0V70_12610</name>
</gene>
<dbReference type="InterPro" id="IPR012349">
    <property type="entry name" value="Split_barrel_FMN-bd"/>
</dbReference>
<dbReference type="Proteomes" id="UP000235584">
    <property type="component" value="Chromosome"/>
</dbReference>
<proteinExistence type="predicted"/>
<dbReference type="EMBL" id="CP025704">
    <property type="protein sequence ID" value="AUN98927.1"/>
    <property type="molecule type" value="Genomic_DNA"/>
</dbReference>
<keyword evidence="2" id="KW-1185">Reference proteome</keyword>
<name>A0A2K9NTW1_BACTC</name>
<dbReference type="AlphaFoldDB" id="A0A2K9NTW1"/>
<dbReference type="SUPFAM" id="SSF50475">
    <property type="entry name" value="FMN-binding split barrel"/>
    <property type="match status" value="1"/>
</dbReference>
<dbReference type="KEGG" id="bsto:C0V70_12610"/>
<accession>A0A2K9NTW1</accession>
<evidence type="ECO:0000313" key="1">
    <source>
        <dbReference type="EMBL" id="AUN98927.1"/>
    </source>
</evidence>
<reference evidence="1 2" key="1">
    <citation type="submission" date="2018-01" db="EMBL/GenBank/DDBJ databases">
        <title>Complete genome sequence of Bacteriovorax stolpii DSM12778.</title>
        <authorList>
            <person name="Tang B."/>
            <person name="Chang J."/>
        </authorList>
    </citation>
    <scope>NUCLEOTIDE SEQUENCE [LARGE SCALE GENOMIC DNA]</scope>
    <source>
        <strain evidence="1 2">DSM 12778</strain>
    </source>
</reference>